<evidence type="ECO:0000313" key="4">
    <source>
        <dbReference type="Proteomes" id="UP000196573"/>
    </source>
</evidence>
<name>A0A1X7AJV9_9GAMM</name>
<feature type="chain" id="PRO_5010888544" description="Nucleoside-specific channel-forming protein, Tsx" evidence="2">
    <location>
        <begin position="25"/>
        <end position="269"/>
    </location>
</feature>
<dbReference type="AlphaFoldDB" id="A0A1X7AJV9"/>
<feature type="signal peptide" evidence="2">
    <location>
        <begin position="1"/>
        <end position="24"/>
    </location>
</feature>
<dbReference type="NCBIfam" id="NF008574">
    <property type="entry name" value="PRK11528.1"/>
    <property type="match status" value="1"/>
</dbReference>
<dbReference type="EMBL" id="FWPT01000004">
    <property type="protein sequence ID" value="SMA46378.1"/>
    <property type="molecule type" value="Genomic_DNA"/>
</dbReference>
<evidence type="ECO:0000256" key="2">
    <source>
        <dbReference type="SAM" id="SignalP"/>
    </source>
</evidence>
<gene>
    <name evidence="3" type="ORF">EHSB41UT_02156</name>
</gene>
<evidence type="ECO:0000313" key="3">
    <source>
        <dbReference type="EMBL" id="SMA46378.1"/>
    </source>
</evidence>
<keyword evidence="2" id="KW-0732">Signal</keyword>
<protein>
    <recommendedName>
        <fullName evidence="5">Nucleoside-specific channel-forming protein, Tsx</fullName>
    </recommendedName>
</protein>
<dbReference type="SUPFAM" id="SSF111364">
    <property type="entry name" value="Tsx-like channel"/>
    <property type="match status" value="1"/>
</dbReference>
<dbReference type="Pfam" id="PF03502">
    <property type="entry name" value="Channel_Tsx"/>
    <property type="match status" value="1"/>
</dbReference>
<reference evidence="3 4" key="1">
    <citation type="submission" date="2017-03" db="EMBL/GenBank/DDBJ databases">
        <authorList>
            <person name="Afonso C.L."/>
            <person name="Miller P.J."/>
            <person name="Scott M.A."/>
            <person name="Spackman E."/>
            <person name="Goraichik I."/>
            <person name="Dimitrov K.M."/>
            <person name="Suarez D.L."/>
            <person name="Swayne D.E."/>
        </authorList>
    </citation>
    <scope>NUCLEOTIDE SEQUENCE [LARGE SCALE GENOMIC DNA]</scope>
    <source>
        <strain evidence="3">SB41UT1</strain>
    </source>
</reference>
<keyword evidence="4" id="KW-1185">Reference proteome</keyword>
<dbReference type="RefSeq" id="WP_087109660.1">
    <property type="nucleotide sequence ID" value="NZ_CBCSCN010000002.1"/>
</dbReference>
<organism evidence="3 4">
    <name type="scientific">Parendozoicomonas haliclonae</name>
    <dbReference type="NCBI Taxonomy" id="1960125"/>
    <lineage>
        <taxon>Bacteria</taxon>
        <taxon>Pseudomonadati</taxon>
        <taxon>Pseudomonadota</taxon>
        <taxon>Gammaproteobacteria</taxon>
        <taxon>Oceanospirillales</taxon>
        <taxon>Endozoicomonadaceae</taxon>
        <taxon>Parendozoicomonas</taxon>
    </lineage>
</organism>
<dbReference type="Proteomes" id="UP000196573">
    <property type="component" value="Unassembled WGS sequence"/>
</dbReference>
<dbReference type="InterPro" id="IPR036777">
    <property type="entry name" value="Channel_Tsx-like_sf"/>
</dbReference>
<dbReference type="OrthoDB" id="6474234at2"/>
<comment type="similarity">
    <text evidence="1">Belongs to the nucleoside-specific channel-forming outer membrane porin (Tsx) (TC 1.B.10) family.</text>
</comment>
<accession>A0A1X7AJV9</accession>
<dbReference type="GO" id="GO:0009279">
    <property type="term" value="C:cell outer membrane"/>
    <property type="evidence" value="ECO:0007669"/>
    <property type="project" value="InterPro"/>
</dbReference>
<sequence length="269" mass="29544">METVKKIAGTIALSASLLSGAAAADTFTPVYTFGGVSINNLNWSDGTEDRSASGAQKRDFNYISFDGGMGFTWGEFYGFFDLENPGQDRDEKDGGDAFRTAHKVTFHYYLGDTNFTLYSHIYNADSKGFTETNYLGGMGYRFATESGLWVKPFIAANYTDSSAAFPSSYPGGKSASFSGYNGMVAGWTAGYAFEVMGQPLMVTNWNEIEFDRAAEYKASNGDRGVNGAVALWWTPVEKITAGIQYRYAEEKLGVDGYQNAMIYTLKYNF</sequence>
<evidence type="ECO:0008006" key="5">
    <source>
        <dbReference type="Google" id="ProtNLM"/>
    </source>
</evidence>
<proteinExistence type="inferred from homology"/>
<dbReference type="InterPro" id="IPR018013">
    <property type="entry name" value="Channel_Tsx-like"/>
</dbReference>
<evidence type="ECO:0000256" key="1">
    <source>
        <dbReference type="ARBA" id="ARBA00008728"/>
    </source>
</evidence>